<feature type="chain" id="PRO_5014573651" evidence="3">
    <location>
        <begin position="21"/>
        <end position="210"/>
    </location>
</feature>
<dbReference type="GO" id="GO:0003723">
    <property type="term" value="F:RNA binding"/>
    <property type="evidence" value="ECO:0007669"/>
    <property type="project" value="InterPro"/>
</dbReference>
<evidence type="ECO:0000313" key="5">
    <source>
        <dbReference type="EnsemblPlants" id="AES76985"/>
    </source>
</evidence>
<dbReference type="CDD" id="cd00374">
    <property type="entry name" value="RNase_T2"/>
    <property type="match status" value="1"/>
</dbReference>
<protein>
    <submittedName>
        <fullName evidence="4">Ribonuclease T2 family protein</fullName>
    </submittedName>
</protein>
<name>G7KHZ0_MEDTR</name>
<dbReference type="InterPro" id="IPR036430">
    <property type="entry name" value="RNase_T2-like_sf"/>
</dbReference>
<dbReference type="PANTHER" id="PTHR11240:SF59">
    <property type="entry name" value="RIBONUCLEASE T2 FAMILY PROTEIN"/>
    <property type="match status" value="1"/>
</dbReference>
<comment type="similarity">
    <text evidence="1 2">Belongs to the RNase T2 family.</text>
</comment>
<evidence type="ECO:0000313" key="4">
    <source>
        <dbReference type="EMBL" id="AES76985.1"/>
    </source>
</evidence>
<evidence type="ECO:0000256" key="1">
    <source>
        <dbReference type="ARBA" id="ARBA00007469"/>
    </source>
</evidence>
<dbReference type="AlphaFoldDB" id="G7KHZ0"/>
<accession>G7KHZ0</accession>
<dbReference type="EMBL" id="CM001222">
    <property type="protein sequence ID" value="AES76985.1"/>
    <property type="molecule type" value="Genomic_DNA"/>
</dbReference>
<dbReference type="SUPFAM" id="SSF55895">
    <property type="entry name" value="Ribonuclease Rh-like"/>
    <property type="match status" value="1"/>
</dbReference>
<organism evidence="4 6">
    <name type="scientific">Medicago truncatula</name>
    <name type="common">Barrel medic</name>
    <name type="synonym">Medicago tribuloides</name>
    <dbReference type="NCBI Taxonomy" id="3880"/>
    <lineage>
        <taxon>Eukaryota</taxon>
        <taxon>Viridiplantae</taxon>
        <taxon>Streptophyta</taxon>
        <taxon>Embryophyta</taxon>
        <taxon>Tracheophyta</taxon>
        <taxon>Spermatophyta</taxon>
        <taxon>Magnoliopsida</taxon>
        <taxon>eudicotyledons</taxon>
        <taxon>Gunneridae</taxon>
        <taxon>Pentapetalae</taxon>
        <taxon>rosids</taxon>
        <taxon>fabids</taxon>
        <taxon>Fabales</taxon>
        <taxon>Fabaceae</taxon>
        <taxon>Papilionoideae</taxon>
        <taxon>50 kb inversion clade</taxon>
        <taxon>NPAAA clade</taxon>
        <taxon>Hologalegina</taxon>
        <taxon>IRL clade</taxon>
        <taxon>Trifolieae</taxon>
        <taxon>Medicago</taxon>
    </lineage>
</organism>
<evidence type="ECO:0000256" key="2">
    <source>
        <dbReference type="RuleBase" id="RU004328"/>
    </source>
</evidence>
<evidence type="ECO:0000256" key="3">
    <source>
        <dbReference type="SAM" id="SignalP"/>
    </source>
</evidence>
<dbReference type="PANTHER" id="PTHR11240">
    <property type="entry name" value="RIBONUCLEASE T2"/>
    <property type="match status" value="1"/>
</dbReference>
<dbReference type="GO" id="GO:0004521">
    <property type="term" value="F:RNA endonuclease activity"/>
    <property type="evidence" value="ECO:0000318"/>
    <property type="project" value="GO_Central"/>
</dbReference>
<reference evidence="5" key="3">
    <citation type="submission" date="2015-04" db="UniProtKB">
        <authorList>
            <consortium name="EnsemblPlants"/>
        </authorList>
    </citation>
    <scope>IDENTIFICATION</scope>
    <source>
        <strain evidence="5">cv. Jemalong A17</strain>
    </source>
</reference>
<dbReference type="EnsemblPlants" id="AES76985">
    <property type="protein sequence ID" value="AES76985"/>
    <property type="gene ID" value="MTR_6g090200"/>
</dbReference>
<dbReference type="Proteomes" id="UP000002051">
    <property type="component" value="Chromosome 6"/>
</dbReference>
<reference evidence="4 6" key="2">
    <citation type="journal article" date="2014" name="BMC Genomics">
        <title>An improved genome release (version Mt4.0) for the model legume Medicago truncatula.</title>
        <authorList>
            <person name="Tang H."/>
            <person name="Krishnakumar V."/>
            <person name="Bidwell S."/>
            <person name="Rosen B."/>
            <person name="Chan A."/>
            <person name="Zhou S."/>
            <person name="Gentzbittel L."/>
            <person name="Childs K.L."/>
            <person name="Yandell M."/>
            <person name="Gundlach H."/>
            <person name="Mayer K.F."/>
            <person name="Schwartz D.C."/>
            <person name="Town C.D."/>
        </authorList>
    </citation>
    <scope>GENOME REANNOTATION</scope>
    <source>
        <strain evidence="5 6">cv. Jemalong A17</strain>
    </source>
</reference>
<dbReference type="GO" id="GO:0033897">
    <property type="term" value="F:ribonuclease T2 activity"/>
    <property type="evidence" value="ECO:0007669"/>
    <property type="project" value="InterPro"/>
</dbReference>
<feature type="signal peptide" evidence="3">
    <location>
        <begin position="1"/>
        <end position="20"/>
    </location>
</feature>
<dbReference type="PaxDb" id="3880-AES76985"/>
<reference evidence="4 6" key="1">
    <citation type="journal article" date="2011" name="Nature">
        <title>The Medicago genome provides insight into the evolution of rhizobial symbioses.</title>
        <authorList>
            <person name="Young N.D."/>
            <person name="Debelle F."/>
            <person name="Oldroyd G.E."/>
            <person name="Geurts R."/>
            <person name="Cannon S.B."/>
            <person name="Udvardi M.K."/>
            <person name="Benedito V.A."/>
            <person name="Mayer K.F."/>
            <person name="Gouzy J."/>
            <person name="Schoof H."/>
            <person name="Van de Peer Y."/>
            <person name="Proost S."/>
            <person name="Cook D.R."/>
            <person name="Meyers B.C."/>
            <person name="Spannagl M."/>
            <person name="Cheung F."/>
            <person name="De Mita S."/>
            <person name="Krishnakumar V."/>
            <person name="Gundlach H."/>
            <person name="Zhou S."/>
            <person name="Mudge J."/>
            <person name="Bharti A.K."/>
            <person name="Murray J.D."/>
            <person name="Naoumkina M.A."/>
            <person name="Rosen B."/>
            <person name="Silverstein K.A."/>
            <person name="Tang H."/>
            <person name="Rombauts S."/>
            <person name="Zhao P.X."/>
            <person name="Zhou P."/>
            <person name="Barbe V."/>
            <person name="Bardou P."/>
            <person name="Bechner M."/>
            <person name="Bellec A."/>
            <person name="Berger A."/>
            <person name="Berges H."/>
            <person name="Bidwell S."/>
            <person name="Bisseling T."/>
            <person name="Choisne N."/>
            <person name="Couloux A."/>
            <person name="Denny R."/>
            <person name="Deshpande S."/>
            <person name="Dai X."/>
            <person name="Doyle J.J."/>
            <person name="Dudez A.M."/>
            <person name="Farmer A.D."/>
            <person name="Fouteau S."/>
            <person name="Franken C."/>
            <person name="Gibelin C."/>
            <person name="Gish J."/>
            <person name="Goldstein S."/>
            <person name="Gonzalez A.J."/>
            <person name="Green P.J."/>
            <person name="Hallab A."/>
            <person name="Hartog M."/>
            <person name="Hua A."/>
            <person name="Humphray S.J."/>
            <person name="Jeong D.H."/>
            <person name="Jing Y."/>
            <person name="Jocker A."/>
            <person name="Kenton S.M."/>
            <person name="Kim D.J."/>
            <person name="Klee K."/>
            <person name="Lai H."/>
            <person name="Lang C."/>
            <person name="Lin S."/>
            <person name="Macmil S.L."/>
            <person name="Magdelenat G."/>
            <person name="Matthews L."/>
            <person name="McCorrison J."/>
            <person name="Monaghan E.L."/>
            <person name="Mun J.H."/>
            <person name="Najar F.Z."/>
            <person name="Nicholson C."/>
            <person name="Noirot C."/>
            <person name="O'Bleness M."/>
            <person name="Paule C.R."/>
            <person name="Poulain J."/>
            <person name="Prion F."/>
            <person name="Qin B."/>
            <person name="Qu C."/>
            <person name="Retzel E.F."/>
            <person name="Riddle C."/>
            <person name="Sallet E."/>
            <person name="Samain S."/>
            <person name="Samson N."/>
            <person name="Sanders I."/>
            <person name="Saurat O."/>
            <person name="Scarpelli C."/>
            <person name="Schiex T."/>
            <person name="Segurens B."/>
            <person name="Severin A.J."/>
            <person name="Sherrier D.J."/>
            <person name="Shi R."/>
            <person name="Sims S."/>
            <person name="Singer S.R."/>
            <person name="Sinharoy S."/>
            <person name="Sterck L."/>
            <person name="Viollet A."/>
            <person name="Wang B.B."/>
            <person name="Wang K."/>
            <person name="Wang M."/>
            <person name="Wang X."/>
            <person name="Warfsmann J."/>
            <person name="Weissenbach J."/>
            <person name="White D.D."/>
            <person name="White J.D."/>
            <person name="Wiley G.B."/>
            <person name="Wincker P."/>
            <person name="Xing Y."/>
            <person name="Yang L."/>
            <person name="Yao Z."/>
            <person name="Ying F."/>
            <person name="Zhai J."/>
            <person name="Zhou L."/>
            <person name="Zuber A."/>
            <person name="Denarie J."/>
            <person name="Dixon R.A."/>
            <person name="May G.D."/>
            <person name="Schwartz D.C."/>
            <person name="Rogers J."/>
            <person name="Quetier F."/>
            <person name="Town C.D."/>
            <person name="Roe B.A."/>
        </authorList>
    </citation>
    <scope>NUCLEOTIDE SEQUENCE [LARGE SCALE GENOMIC DNA]</scope>
    <source>
        <strain evidence="4">A17</strain>
        <strain evidence="5 6">cv. Jemalong A17</strain>
    </source>
</reference>
<dbReference type="GO" id="GO:0006401">
    <property type="term" value="P:RNA catabolic process"/>
    <property type="evidence" value="ECO:0000318"/>
    <property type="project" value="GO_Central"/>
</dbReference>
<gene>
    <name evidence="4" type="ordered locus">MTR_6g090200</name>
</gene>
<dbReference type="HOGENOM" id="CLU_069912_2_1_1"/>
<dbReference type="InterPro" id="IPR001568">
    <property type="entry name" value="RNase_T2-like"/>
</dbReference>
<dbReference type="Pfam" id="PF00445">
    <property type="entry name" value="Ribonuclease_T2"/>
    <property type="match status" value="1"/>
</dbReference>
<dbReference type="Gene3D" id="3.90.730.10">
    <property type="entry name" value="Ribonuclease T2-like"/>
    <property type="match status" value="1"/>
</dbReference>
<proteinExistence type="inferred from homology"/>
<sequence>MNTIIFFICFFVLIPSSTIGLYDYFLLQEQWSLEYCQYHRCTKPEVYEFTIQGLFPNNLTGPNPRDCVRGTPALSQNDVSSIKQALGYAWINYIGDNFWFWSRQWDTHGTCSYPRYNQYQFFALALRIYFKHPLFTILTNLQITPGPTARYVTKTVAYKLKREIGVLPQLNCFNGHLIEIGICLDVNGNEIDCISFSSSCGIQFYWWAPP</sequence>
<dbReference type="OMA" id="TESKNDH"/>
<keyword evidence="3" id="KW-0732">Signal</keyword>
<keyword evidence="6" id="KW-1185">Reference proteome</keyword>
<dbReference type="eggNOG" id="KOG1642">
    <property type="taxonomic scope" value="Eukaryota"/>
</dbReference>
<evidence type="ECO:0000313" key="6">
    <source>
        <dbReference type="Proteomes" id="UP000002051"/>
    </source>
</evidence>
<dbReference type="GO" id="GO:0005576">
    <property type="term" value="C:extracellular region"/>
    <property type="evidence" value="ECO:0000318"/>
    <property type="project" value="GO_Central"/>
</dbReference>